<comment type="similarity">
    <text evidence="2">Belongs to the RNase H family.</text>
</comment>
<dbReference type="GO" id="GO:0004523">
    <property type="term" value="F:RNA-DNA hybrid ribonuclease activity"/>
    <property type="evidence" value="ECO:0007669"/>
    <property type="project" value="UniProtKB-EC"/>
</dbReference>
<comment type="catalytic activity">
    <reaction evidence="1">
        <text>Endonucleolytic cleavage to 5'-phosphomonoester.</text>
        <dbReference type="EC" id="3.1.26.4"/>
    </reaction>
</comment>
<reference evidence="10 11" key="1">
    <citation type="journal article" date="2016" name="BMC Genomics">
        <title>Comparative genomic and transcriptomic analyses of the Fuzhuan brick tea-fermentation fungus Aspergillus cristatus.</title>
        <authorList>
            <person name="Ge Y."/>
            <person name="Wang Y."/>
            <person name="Liu Y."/>
            <person name="Tan Y."/>
            <person name="Ren X."/>
            <person name="Zhang X."/>
            <person name="Hyde K.D."/>
            <person name="Liu Y."/>
            <person name="Liu Z."/>
        </authorList>
    </citation>
    <scope>NUCLEOTIDE SEQUENCE [LARGE SCALE GENOMIC DNA]</scope>
    <source>
        <strain evidence="10 11">GZAAS20.1005</strain>
    </source>
</reference>
<gene>
    <name evidence="10" type="ORF">SI65_08190</name>
</gene>
<feature type="domain" description="RNase H type-1" evidence="9">
    <location>
        <begin position="271"/>
        <end position="415"/>
    </location>
</feature>
<dbReference type="EMBL" id="JXNT01000012">
    <property type="protein sequence ID" value="ODM16191.1"/>
    <property type="molecule type" value="Genomic_DNA"/>
</dbReference>
<evidence type="ECO:0000313" key="11">
    <source>
        <dbReference type="Proteomes" id="UP000094569"/>
    </source>
</evidence>
<feature type="region of interest" description="Disordered" evidence="8">
    <location>
        <begin position="405"/>
        <end position="427"/>
    </location>
</feature>
<dbReference type="PANTHER" id="PTHR10642">
    <property type="entry name" value="RIBONUCLEASE H1"/>
    <property type="match status" value="1"/>
</dbReference>
<dbReference type="Proteomes" id="UP000094569">
    <property type="component" value="Unassembled WGS sequence"/>
</dbReference>
<dbReference type="STRING" id="573508.A0A1E3B5W3"/>
<dbReference type="Pfam" id="PF00075">
    <property type="entry name" value="RNase_H"/>
    <property type="match status" value="2"/>
</dbReference>
<dbReference type="InterPro" id="IPR050092">
    <property type="entry name" value="RNase_H"/>
</dbReference>
<name>A0A1E3B5W3_ASPCR</name>
<dbReference type="Gene3D" id="3.30.420.10">
    <property type="entry name" value="Ribonuclease H-like superfamily/Ribonuclease H"/>
    <property type="match status" value="2"/>
</dbReference>
<feature type="region of interest" description="Disordered" evidence="8">
    <location>
        <begin position="1"/>
        <end position="22"/>
    </location>
</feature>
<dbReference type="PROSITE" id="PS50879">
    <property type="entry name" value="RNASE_H_1"/>
    <property type="match status" value="2"/>
</dbReference>
<evidence type="ECO:0000256" key="2">
    <source>
        <dbReference type="ARBA" id="ARBA00005300"/>
    </source>
</evidence>
<dbReference type="CDD" id="cd09276">
    <property type="entry name" value="Rnase_HI_RT_non_LTR"/>
    <property type="match status" value="1"/>
</dbReference>
<dbReference type="VEuPathDB" id="FungiDB:SI65_08190"/>
<dbReference type="InterPro" id="IPR036397">
    <property type="entry name" value="RNaseH_sf"/>
</dbReference>
<evidence type="ECO:0000256" key="1">
    <source>
        <dbReference type="ARBA" id="ARBA00000077"/>
    </source>
</evidence>
<dbReference type="GO" id="GO:0046872">
    <property type="term" value="F:metal ion binding"/>
    <property type="evidence" value="ECO:0007669"/>
    <property type="project" value="UniProtKB-KW"/>
</dbReference>
<dbReference type="InterPro" id="IPR012337">
    <property type="entry name" value="RNaseH-like_sf"/>
</dbReference>
<feature type="region of interest" description="Disordered" evidence="8">
    <location>
        <begin position="259"/>
        <end position="286"/>
    </location>
</feature>
<accession>A0A1E3B5W3</accession>
<keyword evidence="11" id="KW-1185">Reference proteome</keyword>
<proteinExistence type="inferred from homology"/>
<evidence type="ECO:0000256" key="7">
    <source>
        <dbReference type="ARBA" id="ARBA00022801"/>
    </source>
</evidence>
<keyword evidence="6" id="KW-0255">Endonuclease</keyword>
<evidence type="ECO:0000256" key="5">
    <source>
        <dbReference type="ARBA" id="ARBA00022723"/>
    </source>
</evidence>
<dbReference type="EC" id="3.1.26.4" evidence="3"/>
<dbReference type="GO" id="GO:0043137">
    <property type="term" value="P:DNA replication, removal of RNA primer"/>
    <property type="evidence" value="ECO:0007669"/>
    <property type="project" value="TreeGrafter"/>
</dbReference>
<dbReference type="PANTHER" id="PTHR10642:SF26">
    <property type="entry name" value="RIBONUCLEASE H1"/>
    <property type="match status" value="1"/>
</dbReference>
<keyword evidence="4" id="KW-0540">Nuclease</keyword>
<dbReference type="OrthoDB" id="4504904at2759"/>
<evidence type="ECO:0000256" key="3">
    <source>
        <dbReference type="ARBA" id="ARBA00012180"/>
    </source>
</evidence>
<dbReference type="GO" id="GO:0003676">
    <property type="term" value="F:nucleic acid binding"/>
    <property type="evidence" value="ECO:0007669"/>
    <property type="project" value="InterPro"/>
</dbReference>
<dbReference type="InterPro" id="IPR002156">
    <property type="entry name" value="RNaseH_domain"/>
</dbReference>
<comment type="caution">
    <text evidence="10">The sequence shown here is derived from an EMBL/GenBank/DDBJ whole genome shotgun (WGS) entry which is preliminary data.</text>
</comment>
<sequence>MATDPSGGFEQAEPEGIDFPGIIRVPQADQAREEAHKMPPPGNLLGTALRILIISSHNGRPMGKGAEAFDAELVGVVEALQEAVKQMARGSVTILLDTDPSGGFEQAEPEGIDFPGTIRVPRADQAREEAQRMAPQGTFWSDGSRLEDGRVGAGIAWKTQGISKWHIKGRPMGKGAEVFDAELVGVVEALQEAVKQMARGSVTILLDSQAAIARLKHTRVGPGQATAIEAANLAQALVSQGQAVTIQWVPGHCGVEGNEKADQAAKAAAARPPSPTGGTQGQLSLAHLRRTQTEATREARERWLRVQIRYSRRWLLAMRRQIRQQKQQQHGLPSQLKELKQTARGSVTILLDSQAAIARLKHTRVGPGQATAIEAANLAQALVSQGQAVTIQWVPGHCGVEGNEKADQAAKAAAARPPSPTGGTQGQLSLAHLRRTQTEATREARERWLREAITKGTPAAQMTYRPHRGWRLDPVAAGAPKALASRYYQLKTGHAAIGPYLQRVQAQESAACQGCRAPRESVHHLLLECRERAGPRRTLFQGLREAGAPRPATREIHPEVRLFGDPRATPAILRYLQDTGVGARKTPGEAQVQARAQDEWGWGALEGAEQMEGD</sequence>
<protein>
    <recommendedName>
        <fullName evidence="3">ribonuclease H</fullName>
        <ecNumber evidence="3">3.1.26.4</ecNumber>
    </recommendedName>
</protein>
<evidence type="ECO:0000256" key="4">
    <source>
        <dbReference type="ARBA" id="ARBA00022722"/>
    </source>
</evidence>
<dbReference type="SUPFAM" id="SSF53098">
    <property type="entry name" value="Ribonuclease H-like"/>
    <property type="match status" value="2"/>
</dbReference>
<evidence type="ECO:0000256" key="8">
    <source>
        <dbReference type="SAM" id="MobiDB-lite"/>
    </source>
</evidence>
<organism evidence="10 11">
    <name type="scientific">Aspergillus cristatus</name>
    <name type="common">Chinese Fuzhuan brick tea-fermentation fungus</name>
    <name type="synonym">Eurotium cristatum</name>
    <dbReference type="NCBI Taxonomy" id="573508"/>
    <lineage>
        <taxon>Eukaryota</taxon>
        <taxon>Fungi</taxon>
        <taxon>Dikarya</taxon>
        <taxon>Ascomycota</taxon>
        <taxon>Pezizomycotina</taxon>
        <taxon>Eurotiomycetes</taxon>
        <taxon>Eurotiomycetidae</taxon>
        <taxon>Eurotiales</taxon>
        <taxon>Aspergillaceae</taxon>
        <taxon>Aspergillus</taxon>
        <taxon>Aspergillus subgen. Aspergillus</taxon>
    </lineage>
</organism>
<evidence type="ECO:0000259" key="9">
    <source>
        <dbReference type="PROSITE" id="PS50879"/>
    </source>
</evidence>
<evidence type="ECO:0000256" key="6">
    <source>
        <dbReference type="ARBA" id="ARBA00022759"/>
    </source>
</evidence>
<keyword evidence="7" id="KW-0378">Hydrolase</keyword>
<evidence type="ECO:0000313" key="10">
    <source>
        <dbReference type="EMBL" id="ODM16191.1"/>
    </source>
</evidence>
<dbReference type="AlphaFoldDB" id="A0A1E3B5W3"/>
<feature type="domain" description="RNase H type-1" evidence="9">
    <location>
        <begin position="133"/>
        <end position="270"/>
    </location>
</feature>
<keyword evidence="5" id="KW-0479">Metal-binding</keyword>